<dbReference type="PANTHER" id="PTHR46193:SF10">
    <property type="entry name" value="6-PHOSPHOGLUCONATE PHOSPHATASE"/>
    <property type="match status" value="1"/>
</dbReference>
<dbReference type="NCBIfam" id="TIGR01509">
    <property type="entry name" value="HAD-SF-IA-v3"/>
    <property type="match status" value="1"/>
</dbReference>
<dbReference type="GO" id="GO:0046872">
    <property type="term" value="F:metal ion binding"/>
    <property type="evidence" value="ECO:0007669"/>
    <property type="project" value="UniProtKB-KW"/>
</dbReference>
<gene>
    <name evidence="6" type="ORF">FNQ90_04090</name>
</gene>
<keyword evidence="6" id="KW-0378">Hydrolase</keyword>
<feature type="compositionally biased region" description="Low complexity" evidence="5">
    <location>
        <begin position="220"/>
        <end position="231"/>
    </location>
</feature>
<reference evidence="7" key="1">
    <citation type="submission" date="2019-10" db="EMBL/GenBank/DDBJ databases">
        <title>Streptomyces sp. nov., a novel actinobacterium isolated from alkaline environment.</title>
        <authorList>
            <person name="Golinska P."/>
        </authorList>
    </citation>
    <scope>NUCLEOTIDE SEQUENCE [LARGE SCALE GENOMIC DNA]</scope>
    <source>
        <strain evidence="7">DSM 42118</strain>
    </source>
</reference>
<comment type="cofactor">
    <cofactor evidence="1">
        <name>Mg(2+)</name>
        <dbReference type="ChEBI" id="CHEBI:18420"/>
    </cofactor>
</comment>
<dbReference type="SUPFAM" id="SSF56784">
    <property type="entry name" value="HAD-like"/>
    <property type="match status" value="1"/>
</dbReference>
<evidence type="ECO:0000313" key="6">
    <source>
        <dbReference type="EMBL" id="MBB0243311.1"/>
    </source>
</evidence>
<evidence type="ECO:0000256" key="4">
    <source>
        <dbReference type="ARBA" id="ARBA00022842"/>
    </source>
</evidence>
<dbReference type="SFLD" id="SFLDG01129">
    <property type="entry name" value="C1.5:_HAD__Beta-PGM__Phosphata"/>
    <property type="match status" value="1"/>
</dbReference>
<dbReference type="PANTHER" id="PTHR46193">
    <property type="entry name" value="6-PHOSPHOGLUCONATE PHOSPHATASE"/>
    <property type="match status" value="1"/>
</dbReference>
<dbReference type="InterPro" id="IPR023198">
    <property type="entry name" value="PGP-like_dom2"/>
</dbReference>
<dbReference type="EMBL" id="VKHT01000062">
    <property type="protein sequence ID" value="MBB0243311.1"/>
    <property type="molecule type" value="Genomic_DNA"/>
</dbReference>
<dbReference type="InterPro" id="IPR006439">
    <property type="entry name" value="HAD-SF_hydro_IA"/>
</dbReference>
<evidence type="ECO:0000313" key="7">
    <source>
        <dbReference type="Proteomes" id="UP000538929"/>
    </source>
</evidence>
<dbReference type="InterPro" id="IPR023214">
    <property type="entry name" value="HAD_sf"/>
</dbReference>
<dbReference type="RefSeq" id="WP_182605006.1">
    <property type="nucleotide sequence ID" value="NZ_VKHT01000062.1"/>
</dbReference>
<keyword evidence="7" id="KW-1185">Reference proteome</keyword>
<accession>A0A7W3Y0H8</accession>
<keyword evidence="4" id="KW-0460">Magnesium</keyword>
<dbReference type="Gene3D" id="3.40.50.1000">
    <property type="entry name" value="HAD superfamily/HAD-like"/>
    <property type="match status" value="1"/>
</dbReference>
<comment type="caution">
    <text evidence="6">The sequence shown here is derived from an EMBL/GenBank/DDBJ whole genome shotgun (WGS) entry which is preliminary data.</text>
</comment>
<evidence type="ECO:0000256" key="2">
    <source>
        <dbReference type="ARBA" id="ARBA00006171"/>
    </source>
</evidence>
<evidence type="ECO:0000256" key="3">
    <source>
        <dbReference type="ARBA" id="ARBA00022723"/>
    </source>
</evidence>
<protein>
    <submittedName>
        <fullName evidence="6">HAD-IA family hydrolase</fullName>
    </submittedName>
</protein>
<evidence type="ECO:0000256" key="5">
    <source>
        <dbReference type="SAM" id="MobiDB-lite"/>
    </source>
</evidence>
<dbReference type="Proteomes" id="UP000538929">
    <property type="component" value="Unassembled WGS sequence"/>
</dbReference>
<dbReference type="AlphaFoldDB" id="A0A7W3Y0H8"/>
<feature type="region of interest" description="Disordered" evidence="5">
    <location>
        <begin position="220"/>
        <end position="248"/>
    </location>
</feature>
<dbReference type="SFLD" id="SFLDS00003">
    <property type="entry name" value="Haloacid_Dehalogenase"/>
    <property type="match status" value="1"/>
</dbReference>
<dbReference type="GO" id="GO:0016787">
    <property type="term" value="F:hydrolase activity"/>
    <property type="evidence" value="ECO:0007669"/>
    <property type="project" value="UniProtKB-KW"/>
</dbReference>
<evidence type="ECO:0000256" key="1">
    <source>
        <dbReference type="ARBA" id="ARBA00001946"/>
    </source>
</evidence>
<dbReference type="InterPro" id="IPR036412">
    <property type="entry name" value="HAD-like_sf"/>
</dbReference>
<dbReference type="Pfam" id="PF13419">
    <property type="entry name" value="HAD_2"/>
    <property type="match status" value="1"/>
</dbReference>
<dbReference type="Gene3D" id="1.10.150.240">
    <property type="entry name" value="Putative phosphatase, domain 2"/>
    <property type="match status" value="1"/>
</dbReference>
<comment type="similarity">
    <text evidence="2">Belongs to the HAD-like hydrolase superfamily. CbbY/CbbZ/Gph/YieH family.</text>
</comment>
<dbReference type="InterPro" id="IPR041492">
    <property type="entry name" value="HAD_2"/>
</dbReference>
<sequence length="248" mass="26200">MASKLILGIPFSAVVFDCDGTLMDTEHHWIEARRVVLADRGITPGSDFSARTKGMHYSECGRLMAEMCGRPEKAAEVTERLLDEFRKLVVADAVTVPGAVKFVELAAELAPLAVASNCPRDIVETCLESAGLLHHFSRVVVPEGRIRPKPHPDPYATAARLCGADPGASLAVEDSMCGVHSALAAGLRVIGVGPEPPTGVEGMEKVEMWVERLDDPALLAPPSGGAAVVPPRRAEDAPDTAGRPGLPS</sequence>
<dbReference type="CDD" id="cd07505">
    <property type="entry name" value="HAD_BPGM-like"/>
    <property type="match status" value="1"/>
</dbReference>
<organism evidence="6 7">
    <name type="scientific">Streptomyces alkaliphilus</name>
    <dbReference type="NCBI Taxonomy" id="1472722"/>
    <lineage>
        <taxon>Bacteria</taxon>
        <taxon>Bacillati</taxon>
        <taxon>Actinomycetota</taxon>
        <taxon>Actinomycetes</taxon>
        <taxon>Kitasatosporales</taxon>
        <taxon>Streptomycetaceae</taxon>
        <taxon>Streptomyces</taxon>
    </lineage>
</organism>
<name>A0A7W3Y0H8_9ACTN</name>
<keyword evidence="3" id="KW-0479">Metal-binding</keyword>
<dbReference type="InterPro" id="IPR051600">
    <property type="entry name" value="Beta-PGM-like"/>
</dbReference>
<proteinExistence type="inferred from homology"/>